<protein>
    <submittedName>
        <fullName evidence="1">Uncharacterized protein</fullName>
    </submittedName>
</protein>
<dbReference type="Proteomes" id="UP000325103">
    <property type="component" value="Segment"/>
</dbReference>
<name>A0A5B9N8H8_9CAUD</name>
<keyword evidence="2" id="KW-1185">Reference proteome</keyword>
<accession>A0A5B9N8H8</accession>
<proteinExistence type="predicted"/>
<evidence type="ECO:0000313" key="2">
    <source>
        <dbReference type="Proteomes" id="UP000325103"/>
    </source>
</evidence>
<dbReference type="EMBL" id="MK813941">
    <property type="protein sequence ID" value="QEG08906.1"/>
    <property type="molecule type" value="Genomic_DNA"/>
</dbReference>
<organism evidence="1 2">
    <name type="scientific">Aeromonas phage 4L372XY</name>
    <dbReference type="NCBI Taxonomy" id="2588520"/>
    <lineage>
        <taxon>Viruses</taxon>
        <taxon>Duplodnaviria</taxon>
        <taxon>Heunggongvirae</taxon>
        <taxon>Uroviricota</taxon>
        <taxon>Caudoviricetes</taxon>
        <taxon>Plateaulakevirus</taxon>
        <taxon>Plateaulakevirus pv4L372XY</taxon>
    </lineage>
</organism>
<gene>
    <name evidence="1" type="primary">4L372XY_191</name>
</gene>
<sequence length="61" mass="7018">MILATKSGWLIACEFISETAKTVTVKPFDSKYERKVSKASKAEKLFDDVYKAQDWIMEGRK</sequence>
<reference evidence="1 2" key="1">
    <citation type="submission" date="2019-04" db="EMBL/GenBank/DDBJ databases">
        <title>Nine Novel Phages from a Plateau Lake in Southwest China Provide Insights into Aeromonas Phage Diversity.</title>
        <authorList>
            <person name="Xiao W."/>
            <person name="Bai M."/>
            <person name="Wang Y."/>
            <person name="Cui X."/>
        </authorList>
    </citation>
    <scope>NUCLEOTIDE SEQUENCE [LARGE SCALE GENOMIC DNA]</scope>
</reference>
<evidence type="ECO:0000313" key="1">
    <source>
        <dbReference type="EMBL" id="QEG08906.1"/>
    </source>
</evidence>
<dbReference type="GeneID" id="55617362"/>
<dbReference type="KEGG" id="vg:55617362"/>
<dbReference type="RefSeq" id="YP_009846990.1">
    <property type="nucleotide sequence ID" value="NC_048772.1"/>
</dbReference>